<keyword evidence="1" id="KW-0732">Signal</keyword>
<dbReference type="RefSeq" id="WP_353303967.1">
    <property type="nucleotide sequence ID" value="NZ_BAABWN010000012.1"/>
</dbReference>
<dbReference type="EMBL" id="BAABWN010000012">
    <property type="protein sequence ID" value="GAA6169447.1"/>
    <property type="molecule type" value="Genomic_DNA"/>
</dbReference>
<proteinExistence type="predicted"/>
<sequence>MKFKSFTLAPLALAVALSACSEKQSSTQSAAVEQPKSAPVEVVVNQNKEFLDYIDSIAKDVLQRDPFSATSLGVTEEYVGQSFNDKISDMSQASVEHEKSENGRLQEALSMYDPANLSGTALTTYQLLKNSLELGESFKPILNGAFGAFSYFTPFPITHISGPHINLPRALQTEHPLTSEKDARDYISRLSAVKEEFTGLANVIKKDMEMGLLPPEFAVKGAIGFIEQFLSPSSEQHPLVVTFAARLKEGSDLSQEQVDELAAEVSEIVAARVYPGYEVLKDSLIDMLANASKNAGVWDLENGKELYQLALKNFGSGDKTAEEIHQLGLAEVDRIQKEMAAILKAEGYETDDVIGTYNKLSEEKRFLYDNNDEGRQKLLDDLNSQMANITDLLPNILVTLPKAGVEVRRISEFEQDGAPGGYYTPPSLDGSRPGIYWINLKDTADWPSFTLPTLTYHEASPGHHLQVTIAQEISDMPILRNLIWYSAYGEGWALYAEVLAKELGLYDSDAYGDLGRLQSELFRAARLVVDTGIHHKQWSREEAIEYMHGAVGGSLASVTREVERYSVWPGQACSYKLGQITILELREKARNQLGDKFDLRTFNDQVLIHGAISLPVLVEKIDTWLADQA</sequence>
<dbReference type="PANTHER" id="PTHR33361">
    <property type="entry name" value="GLR0591 PROTEIN"/>
    <property type="match status" value="1"/>
</dbReference>
<organism evidence="2 3">
    <name type="scientific">Sessilibacter corallicola</name>
    <dbReference type="NCBI Taxonomy" id="2904075"/>
    <lineage>
        <taxon>Bacteria</taxon>
        <taxon>Pseudomonadati</taxon>
        <taxon>Pseudomonadota</taxon>
        <taxon>Gammaproteobacteria</taxon>
        <taxon>Cellvibrionales</taxon>
        <taxon>Cellvibrionaceae</taxon>
        <taxon>Sessilibacter</taxon>
    </lineage>
</organism>
<feature type="signal peptide" evidence="1">
    <location>
        <begin position="1"/>
        <end position="19"/>
    </location>
</feature>
<keyword evidence="3" id="KW-1185">Reference proteome</keyword>
<protein>
    <submittedName>
        <fullName evidence="2">DUF885 domain-containing protein</fullName>
    </submittedName>
</protein>
<comment type="caution">
    <text evidence="2">The sequence shown here is derived from an EMBL/GenBank/DDBJ whole genome shotgun (WGS) entry which is preliminary data.</text>
</comment>
<dbReference type="PROSITE" id="PS51257">
    <property type="entry name" value="PROKAR_LIPOPROTEIN"/>
    <property type="match status" value="1"/>
</dbReference>
<feature type="chain" id="PRO_5046458190" evidence="1">
    <location>
        <begin position="20"/>
        <end position="629"/>
    </location>
</feature>
<dbReference type="Pfam" id="PF05960">
    <property type="entry name" value="DUF885"/>
    <property type="match status" value="1"/>
</dbReference>
<gene>
    <name evidence="2" type="ORF">NBRC116591_32580</name>
</gene>
<reference evidence="2 3" key="1">
    <citation type="submission" date="2024-04" db="EMBL/GenBank/DDBJ databases">
        <title>Draft genome sequence of Sessilibacter corallicola NBRC 116591.</title>
        <authorList>
            <person name="Miyakawa T."/>
            <person name="Kusuya Y."/>
            <person name="Miura T."/>
        </authorList>
    </citation>
    <scope>NUCLEOTIDE SEQUENCE [LARGE SCALE GENOMIC DNA]</scope>
    <source>
        <strain evidence="2 3">KU-00831-HH</strain>
    </source>
</reference>
<evidence type="ECO:0000313" key="3">
    <source>
        <dbReference type="Proteomes" id="UP001465153"/>
    </source>
</evidence>
<dbReference type="PANTHER" id="PTHR33361:SF2">
    <property type="entry name" value="DUF885 DOMAIN-CONTAINING PROTEIN"/>
    <property type="match status" value="1"/>
</dbReference>
<dbReference type="Proteomes" id="UP001465153">
    <property type="component" value="Unassembled WGS sequence"/>
</dbReference>
<evidence type="ECO:0000256" key="1">
    <source>
        <dbReference type="SAM" id="SignalP"/>
    </source>
</evidence>
<evidence type="ECO:0000313" key="2">
    <source>
        <dbReference type="EMBL" id="GAA6169447.1"/>
    </source>
</evidence>
<name>A0ABQ0ACR5_9GAMM</name>
<dbReference type="InterPro" id="IPR010281">
    <property type="entry name" value="DUF885"/>
</dbReference>
<accession>A0ABQ0ACR5</accession>